<dbReference type="STRING" id="862908.BMS_2150"/>
<dbReference type="HOGENOM" id="CLU_095225_0_0_7"/>
<keyword evidence="5" id="KW-1185">Reference proteome</keyword>
<dbReference type="CDD" id="cd15457">
    <property type="entry name" value="NADAR"/>
    <property type="match status" value="1"/>
</dbReference>
<evidence type="ECO:0000256" key="2">
    <source>
        <dbReference type="ARBA" id="ARBA00000751"/>
    </source>
</evidence>
<reference evidence="5" key="1">
    <citation type="journal article" date="2013" name="ISME J.">
        <title>A small predatory core genome in the divergent marine Bacteriovorax marinus SJ and the terrestrial Bdellovibrio bacteriovorus.</title>
        <authorList>
            <person name="Crossman L.C."/>
            <person name="Chen H."/>
            <person name="Cerdeno-Tarraga A.M."/>
            <person name="Brooks K."/>
            <person name="Quail M.A."/>
            <person name="Pineiro S.A."/>
            <person name="Hobley L."/>
            <person name="Sockett R.E."/>
            <person name="Bentley S.D."/>
            <person name="Parkhill J."/>
            <person name="Williams H.N."/>
            <person name="Stine O.C."/>
        </authorList>
    </citation>
    <scope>NUCLEOTIDE SEQUENCE [LARGE SCALE GENOMIC DNA]</scope>
    <source>
        <strain evidence="5">ATCC BAA-682 / DSM 15412 / SJ</strain>
    </source>
</reference>
<protein>
    <submittedName>
        <fullName evidence="4">Uncharacterized protein</fullName>
    </submittedName>
</protein>
<comment type="catalytic activity">
    <reaction evidence="1">
        <text>5-amino-6-(5-phospho-D-ribosylamino)uracil + H2O = 5,6-diaminouracil + D-ribose 5-phosphate</text>
        <dbReference type="Rhea" id="RHEA:55020"/>
        <dbReference type="ChEBI" id="CHEBI:15377"/>
        <dbReference type="ChEBI" id="CHEBI:46252"/>
        <dbReference type="ChEBI" id="CHEBI:58453"/>
        <dbReference type="ChEBI" id="CHEBI:78346"/>
    </reaction>
</comment>
<feature type="signal peptide" evidence="3">
    <location>
        <begin position="1"/>
        <end position="32"/>
    </location>
</feature>
<dbReference type="PATRIC" id="fig|862908.3.peg.2044"/>
<comment type="catalytic activity">
    <reaction evidence="2">
        <text>2,5-diamino-6-hydroxy-4-(5-phosphoribosylamino)-pyrimidine + H2O = 2,5,6-triamino-4-hydroxypyrimidine + D-ribose 5-phosphate</text>
        <dbReference type="Rhea" id="RHEA:23436"/>
        <dbReference type="ChEBI" id="CHEBI:15377"/>
        <dbReference type="ChEBI" id="CHEBI:58614"/>
        <dbReference type="ChEBI" id="CHEBI:78346"/>
        <dbReference type="ChEBI" id="CHEBI:137796"/>
    </reaction>
</comment>
<evidence type="ECO:0000256" key="3">
    <source>
        <dbReference type="SAM" id="SignalP"/>
    </source>
</evidence>
<name>E1X3M7_HALMS</name>
<dbReference type="Proteomes" id="UP000008963">
    <property type="component" value="Chromosome"/>
</dbReference>
<organism evidence="4 5">
    <name type="scientific">Halobacteriovorax marinus (strain ATCC BAA-682 / DSM 15412 / SJ)</name>
    <name type="common">Bacteriovorax marinus</name>
    <dbReference type="NCBI Taxonomy" id="862908"/>
    <lineage>
        <taxon>Bacteria</taxon>
        <taxon>Pseudomonadati</taxon>
        <taxon>Bdellovibrionota</taxon>
        <taxon>Bacteriovoracia</taxon>
        <taxon>Bacteriovoracales</taxon>
        <taxon>Halobacteriovoraceae</taxon>
        <taxon>Halobacteriovorax</taxon>
    </lineage>
</organism>
<dbReference type="eggNOG" id="COG3236">
    <property type="taxonomic scope" value="Bacteria"/>
</dbReference>
<dbReference type="AlphaFoldDB" id="E1X3M7"/>
<dbReference type="Gene3D" id="1.10.357.40">
    <property type="entry name" value="YbiA-like"/>
    <property type="match status" value="1"/>
</dbReference>
<accession>E1X3M7</accession>
<evidence type="ECO:0000256" key="1">
    <source>
        <dbReference type="ARBA" id="ARBA00000022"/>
    </source>
</evidence>
<dbReference type="EMBL" id="FQ312005">
    <property type="protein sequence ID" value="CBW26956.1"/>
    <property type="molecule type" value="Genomic_DNA"/>
</dbReference>
<dbReference type="SUPFAM" id="SSF143990">
    <property type="entry name" value="YbiA-like"/>
    <property type="match status" value="1"/>
</dbReference>
<dbReference type="InterPro" id="IPR012816">
    <property type="entry name" value="NADAR"/>
</dbReference>
<keyword evidence="3" id="KW-0732">Signal</keyword>
<dbReference type="KEGG" id="bmx:BMS_2150"/>
<sequence>MGHDIVRSNLFNTVMKNLALHILFLFSTLTFAANADYPAHWWQEVDRQTAPGWEVLPQDAKEGEVILSKRNELGILSNFAATDFVYKGTLYKSVEGFWQSLKYPESQDDMRATFEGIEWPYSRAEVELMTGFLAKKAGGYANANMREMGIDWVTFQGKKIKFWTVSKGVHYRLIKDALRTKAIQNPKVMEILLSTGDLKLLPDHIMGDAPPAWFYNKIWMELRKEFREQAQ</sequence>
<gene>
    <name evidence="4" type="ordered locus">BMS_2150</name>
</gene>
<evidence type="ECO:0000313" key="4">
    <source>
        <dbReference type="EMBL" id="CBW26956.1"/>
    </source>
</evidence>
<proteinExistence type="predicted"/>
<dbReference type="InterPro" id="IPR037238">
    <property type="entry name" value="YbiA-like_sf"/>
</dbReference>
<evidence type="ECO:0000313" key="5">
    <source>
        <dbReference type="Proteomes" id="UP000008963"/>
    </source>
</evidence>
<feature type="chain" id="PRO_5003154699" evidence="3">
    <location>
        <begin position="33"/>
        <end position="231"/>
    </location>
</feature>